<feature type="region of interest" description="Disordered" evidence="2">
    <location>
        <begin position="21"/>
        <end position="73"/>
    </location>
</feature>
<keyword evidence="4" id="KW-1185">Reference proteome</keyword>
<accession>A0A2U2H8Z2</accession>
<name>A0A2U2H8Z2_9BURK</name>
<keyword evidence="1" id="KW-0175">Coiled coil</keyword>
<dbReference type="OrthoDB" id="5298561at2"/>
<feature type="coiled-coil region" evidence="1">
    <location>
        <begin position="76"/>
        <end position="138"/>
    </location>
</feature>
<protein>
    <submittedName>
        <fullName evidence="3">DUF4124 domain-containing protein</fullName>
    </submittedName>
</protein>
<sequence>MADGGNAIYLCVDANGRKELTDNGRKGCKQLDLPGLIAAPPARRSEAPRPRAPVSTPGDFPKVDSAQQKARDDDRRAILAEELEAEEKKAAELRKEYKDGLPDRLGNERNYAKYLERVASLRDNIARTDKNIDALKRELANIK</sequence>
<evidence type="ECO:0000256" key="2">
    <source>
        <dbReference type="SAM" id="MobiDB-lite"/>
    </source>
</evidence>
<gene>
    <name evidence="3" type="ORF">C7C56_027800</name>
</gene>
<comment type="caution">
    <text evidence="3">The sequence shown here is derived from an EMBL/GenBank/DDBJ whole genome shotgun (WGS) entry which is preliminary data.</text>
</comment>
<reference evidence="3 4" key="1">
    <citation type="submission" date="2018-04" db="EMBL/GenBank/DDBJ databases">
        <title>Massilia violaceinigra sp. nov., a novel purple-pigmented bacterium isolated from Tianshan glacier, Xinjiang, China.</title>
        <authorList>
            <person name="Wang H."/>
        </authorList>
    </citation>
    <scope>NUCLEOTIDE SEQUENCE [LARGE SCALE GENOMIC DNA]</scope>
    <source>
        <strain evidence="3 4">B448-2</strain>
    </source>
</reference>
<dbReference type="AlphaFoldDB" id="A0A2U2H8Z2"/>
<dbReference type="EMBL" id="PXWF02000346">
    <property type="protein sequence ID" value="PWF39079.1"/>
    <property type="molecule type" value="Genomic_DNA"/>
</dbReference>
<evidence type="ECO:0000256" key="1">
    <source>
        <dbReference type="SAM" id="Coils"/>
    </source>
</evidence>
<dbReference type="Proteomes" id="UP000241421">
    <property type="component" value="Unassembled WGS sequence"/>
</dbReference>
<evidence type="ECO:0000313" key="4">
    <source>
        <dbReference type="Proteomes" id="UP000241421"/>
    </source>
</evidence>
<proteinExistence type="predicted"/>
<evidence type="ECO:0000313" key="3">
    <source>
        <dbReference type="EMBL" id="PWF39079.1"/>
    </source>
</evidence>
<organism evidence="3 4">
    <name type="scientific">Massilia glaciei</name>
    <dbReference type="NCBI Taxonomy" id="1524097"/>
    <lineage>
        <taxon>Bacteria</taxon>
        <taxon>Pseudomonadati</taxon>
        <taxon>Pseudomonadota</taxon>
        <taxon>Betaproteobacteria</taxon>
        <taxon>Burkholderiales</taxon>
        <taxon>Oxalobacteraceae</taxon>
        <taxon>Telluria group</taxon>
        <taxon>Massilia</taxon>
    </lineage>
</organism>